<proteinExistence type="predicted"/>
<evidence type="ECO:0000313" key="8">
    <source>
        <dbReference type="Proteomes" id="UP000254070"/>
    </source>
</evidence>
<feature type="transmembrane region" description="Helical" evidence="6">
    <location>
        <begin position="405"/>
        <end position="426"/>
    </location>
</feature>
<reference evidence="7 8" key="1">
    <citation type="submission" date="2018-06" db="EMBL/GenBank/DDBJ databases">
        <authorList>
            <consortium name="Pathogen Informatics"/>
            <person name="Doyle S."/>
        </authorList>
    </citation>
    <scope>NUCLEOTIDE SEQUENCE [LARGE SCALE GENOMIC DNA]</scope>
    <source>
        <strain evidence="7 8">NCTC8129</strain>
    </source>
</reference>
<evidence type="ECO:0000256" key="5">
    <source>
        <dbReference type="ARBA" id="ARBA00023136"/>
    </source>
</evidence>
<feature type="transmembrane region" description="Helical" evidence="6">
    <location>
        <begin position="52"/>
        <end position="72"/>
    </location>
</feature>
<dbReference type="EMBL" id="UGIF01000002">
    <property type="protein sequence ID" value="STP29694.1"/>
    <property type="molecule type" value="Genomic_DNA"/>
</dbReference>
<feature type="transmembrane region" description="Helical" evidence="6">
    <location>
        <begin position="380"/>
        <end position="399"/>
    </location>
</feature>
<sequence>MKRSRLEYSIINSSISMIIYILRLVIQFAGRSFFIYFLGAKYLGLNGLFTNILSFLSLAELGIGTSIIYSLYRPLAIKDQDRILALMKLYKKTYEFIGIFIGIIGVLIIPILPLFIKNSADIPYMYQYYILFLLNSVLSYFFTYKRSLAIADQKNYLVAINDFIFLFFMNVIQIISLYLYSSFTIFLVLQIIFTLLSNINISRIVDKQYPYLKNKNVSKLEDETKEEIKKNVIGNMSSKIGGVVVMGTDNILISAFVSLTAVGVYSNYSLIIVSVQNLCKQVTNSITASIGNFAVSRQKKDSYDLFKKHFFVNQTLIFFSSIFLLVLINPFISWWVGGKFVLPLSTTILIVLNYSVQVYRNTSFVFIESFGLYWLQRKKPIIEASVNLILSLILLMVFHMGIDGVLIGTLCSSLGFVIWYESFLIYKSVFQKKYMDFIFLFLRSFLELVTSATVIFLVNFYFINEGNIFGQFVAKFLVTFFLTSIIYLLLYFRRDEFKFIKNILFKFIFHR</sequence>
<name>A0A377KMU8_9ENTE</name>
<evidence type="ECO:0000256" key="4">
    <source>
        <dbReference type="ARBA" id="ARBA00022989"/>
    </source>
</evidence>
<dbReference type="KEGG" id="edu:LIU_05505"/>
<evidence type="ECO:0000256" key="6">
    <source>
        <dbReference type="SAM" id="Phobius"/>
    </source>
</evidence>
<keyword evidence="5 6" id="KW-0472">Membrane</keyword>
<feature type="transmembrane region" description="Helical" evidence="6">
    <location>
        <begin position="185"/>
        <end position="205"/>
    </location>
</feature>
<feature type="transmembrane region" description="Helical" evidence="6">
    <location>
        <begin position="20"/>
        <end position="40"/>
    </location>
</feature>
<dbReference type="PANTHER" id="PTHR30250">
    <property type="entry name" value="PST FAMILY PREDICTED COLANIC ACID TRANSPORTER"/>
    <property type="match status" value="1"/>
</dbReference>
<feature type="transmembrane region" description="Helical" evidence="6">
    <location>
        <begin position="438"/>
        <end position="462"/>
    </location>
</feature>
<dbReference type="RefSeq" id="WP_005880950.1">
    <property type="nucleotide sequence ID" value="NZ_CABGIQ010000016.1"/>
</dbReference>
<evidence type="ECO:0000256" key="2">
    <source>
        <dbReference type="ARBA" id="ARBA00022475"/>
    </source>
</evidence>
<evidence type="ECO:0000256" key="1">
    <source>
        <dbReference type="ARBA" id="ARBA00004651"/>
    </source>
</evidence>
<keyword evidence="2" id="KW-1003">Cell membrane</keyword>
<dbReference type="PANTHER" id="PTHR30250:SF26">
    <property type="entry name" value="PSMA PROTEIN"/>
    <property type="match status" value="1"/>
</dbReference>
<feature type="transmembrane region" description="Helical" evidence="6">
    <location>
        <begin position="310"/>
        <end position="328"/>
    </location>
</feature>
<feature type="transmembrane region" description="Helical" evidence="6">
    <location>
        <begin position="468"/>
        <end position="492"/>
    </location>
</feature>
<dbReference type="AlphaFoldDB" id="A0A377KMU8"/>
<feature type="transmembrane region" description="Helical" evidence="6">
    <location>
        <begin position="128"/>
        <end position="144"/>
    </location>
</feature>
<dbReference type="GO" id="GO:0005886">
    <property type="term" value="C:plasma membrane"/>
    <property type="evidence" value="ECO:0007669"/>
    <property type="project" value="UniProtKB-SubCell"/>
</dbReference>
<organism evidence="7 8">
    <name type="scientific">Enterococcus durans</name>
    <dbReference type="NCBI Taxonomy" id="53345"/>
    <lineage>
        <taxon>Bacteria</taxon>
        <taxon>Bacillati</taxon>
        <taxon>Bacillota</taxon>
        <taxon>Bacilli</taxon>
        <taxon>Lactobacillales</taxon>
        <taxon>Enterococcaceae</taxon>
        <taxon>Enterococcus</taxon>
    </lineage>
</organism>
<feature type="transmembrane region" description="Helical" evidence="6">
    <location>
        <begin position="340"/>
        <end position="359"/>
    </location>
</feature>
<evidence type="ECO:0000313" key="7">
    <source>
        <dbReference type="EMBL" id="STP29694.1"/>
    </source>
</evidence>
<keyword evidence="4 6" id="KW-1133">Transmembrane helix</keyword>
<gene>
    <name evidence="7" type="ORF">NCTC8129_01902</name>
</gene>
<dbReference type="InterPro" id="IPR050833">
    <property type="entry name" value="Poly_Biosynth_Transport"/>
</dbReference>
<dbReference type="Proteomes" id="UP000254070">
    <property type="component" value="Unassembled WGS sequence"/>
</dbReference>
<accession>A0A377KMU8</accession>
<feature type="transmembrane region" description="Helical" evidence="6">
    <location>
        <begin position="156"/>
        <end position="179"/>
    </location>
</feature>
<feature type="transmembrane region" description="Helical" evidence="6">
    <location>
        <begin position="93"/>
        <end position="116"/>
    </location>
</feature>
<evidence type="ECO:0000256" key="3">
    <source>
        <dbReference type="ARBA" id="ARBA00022692"/>
    </source>
</evidence>
<comment type="subcellular location">
    <subcellularLocation>
        <location evidence="1">Cell membrane</location>
        <topology evidence="1">Multi-pass membrane protein</topology>
    </subcellularLocation>
</comment>
<keyword evidence="3 6" id="KW-0812">Transmembrane</keyword>
<protein>
    <submittedName>
        <fullName evidence="7">Polysaccharide biosynthesis protein, putative</fullName>
    </submittedName>
</protein>